<accession>A0A5B7HT87</accession>
<gene>
    <name evidence="2" type="ORF">E2C01_066210</name>
</gene>
<protein>
    <submittedName>
        <fullName evidence="2">Uncharacterized protein</fullName>
    </submittedName>
</protein>
<dbReference type="AlphaFoldDB" id="A0A5B7HT87"/>
<reference evidence="2 3" key="1">
    <citation type="submission" date="2019-05" db="EMBL/GenBank/DDBJ databases">
        <title>Another draft genome of Portunus trituberculatus and its Hox gene families provides insights of decapod evolution.</title>
        <authorList>
            <person name="Jeong J.-H."/>
            <person name="Song I."/>
            <person name="Kim S."/>
            <person name="Choi T."/>
            <person name="Kim D."/>
            <person name="Ryu S."/>
            <person name="Kim W."/>
        </authorList>
    </citation>
    <scope>NUCLEOTIDE SEQUENCE [LARGE SCALE GENOMIC DNA]</scope>
    <source>
        <tissue evidence="2">Muscle</tissue>
    </source>
</reference>
<feature type="compositionally biased region" description="Low complexity" evidence="1">
    <location>
        <begin position="120"/>
        <end position="133"/>
    </location>
</feature>
<feature type="region of interest" description="Disordered" evidence="1">
    <location>
        <begin position="108"/>
        <end position="148"/>
    </location>
</feature>
<evidence type="ECO:0000313" key="3">
    <source>
        <dbReference type="Proteomes" id="UP000324222"/>
    </source>
</evidence>
<dbReference type="EMBL" id="VSRR010033770">
    <property type="protein sequence ID" value="MPC71918.1"/>
    <property type="molecule type" value="Genomic_DNA"/>
</dbReference>
<evidence type="ECO:0000313" key="2">
    <source>
        <dbReference type="EMBL" id="MPC71918.1"/>
    </source>
</evidence>
<comment type="caution">
    <text evidence="2">The sequence shown here is derived from an EMBL/GenBank/DDBJ whole genome shotgun (WGS) entry which is preliminary data.</text>
</comment>
<keyword evidence="3" id="KW-1185">Reference proteome</keyword>
<proteinExistence type="predicted"/>
<name>A0A5B7HT87_PORTR</name>
<sequence>MMSVTWCSIHVTNLATYLVTTPATITTFTVSKHHHHNHYSHWSRDTGGGDSGSEVNVFGAAEKNEYVIGSATTATTTTTTTTTTTICSIRELLQPLDHITPHEGYSDLSFPATTVPPSPTYTHTHTHTPAAAAVESRHPSPSRKSQHFSLLAAQARPPAGKSLPCSPRSLQRLSSVRLGRGRKV</sequence>
<organism evidence="2 3">
    <name type="scientific">Portunus trituberculatus</name>
    <name type="common">Swimming crab</name>
    <name type="synonym">Neptunus trituberculatus</name>
    <dbReference type="NCBI Taxonomy" id="210409"/>
    <lineage>
        <taxon>Eukaryota</taxon>
        <taxon>Metazoa</taxon>
        <taxon>Ecdysozoa</taxon>
        <taxon>Arthropoda</taxon>
        <taxon>Crustacea</taxon>
        <taxon>Multicrustacea</taxon>
        <taxon>Malacostraca</taxon>
        <taxon>Eumalacostraca</taxon>
        <taxon>Eucarida</taxon>
        <taxon>Decapoda</taxon>
        <taxon>Pleocyemata</taxon>
        <taxon>Brachyura</taxon>
        <taxon>Eubrachyura</taxon>
        <taxon>Portunoidea</taxon>
        <taxon>Portunidae</taxon>
        <taxon>Portuninae</taxon>
        <taxon>Portunus</taxon>
    </lineage>
</organism>
<evidence type="ECO:0000256" key="1">
    <source>
        <dbReference type="SAM" id="MobiDB-lite"/>
    </source>
</evidence>
<dbReference type="Proteomes" id="UP000324222">
    <property type="component" value="Unassembled WGS sequence"/>
</dbReference>